<gene>
    <name evidence="2" type="ORF">PSSU_0267</name>
</gene>
<dbReference type="InterPro" id="IPR029058">
    <property type="entry name" value="AB_hydrolase_fold"/>
</dbReference>
<dbReference type="Pfam" id="PF11187">
    <property type="entry name" value="Mbeg1-like"/>
    <property type="match status" value="1"/>
</dbReference>
<dbReference type="Proteomes" id="UP000216454">
    <property type="component" value="Unassembled WGS sequence"/>
</dbReference>
<proteinExistence type="predicted"/>
<keyword evidence="3" id="KW-1185">Reference proteome</keyword>
<dbReference type="OrthoDB" id="9769481at2"/>
<feature type="region of interest" description="Disordered" evidence="1">
    <location>
        <begin position="17"/>
        <end position="38"/>
    </location>
</feature>
<dbReference type="RefSeq" id="WP_094690601.1">
    <property type="nucleotide sequence ID" value="NZ_MWWQ01000004.1"/>
</dbReference>
<accession>A0A261F335</accession>
<evidence type="ECO:0008006" key="4">
    <source>
        <dbReference type="Google" id="ProtNLM"/>
    </source>
</evidence>
<dbReference type="SUPFAM" id="SSF53474">
    <property type="entry name" value="alpha/beta-Hydrolases"/>
    <property type="match status" value="1"/>
</dbReference>
<dbReference type="Gene3D" id="3.40.50.1820">
    <property type="entry name" value="alpha/beta hydrolase"/>
    <property type="match status" value="1"/>
</dbReference>
<comment type="caution">
    <text evidence="2">The sequence shown here is derived from an EMBL/GenBank/DDBJ whole genome shotgun (WGS) entry which is preliminary data.</text>
</comment>
<evidence type="ECO:0000313" key="2">
    <source>
        <dbReference type="EMBL" id="OZG53501.1"/>
    </source>
</evidence>
<organism evidence="2 3">
    <name type="scientific">Pseudoscardovia suis</name>
    <dbReference type="NCBI Taxonomy" id="987063"/>
    <lineage>
        <taxon>Bacteria</taxon>
        <taxon>Bacillati</taxon>
        <taxon>Actinomycetota</taxon>
        <taxon>Actinomycetes</taxon>
        <taxon>Bifidobacteriales</taxon>
        <taxon>Bifidobacteriaceae</taxon>
        <taxon>Pseudoscardovia</taxon>
    </lineage>
</organism>
<dbReference type="AlphaFoldDB" id="A0A261F335"/>
<dbReference type="EMBL" id="MWWQ01000004">
    <property type="protein sequence ID" value="OZG53501.1"/>
    <property type="molecule type" value="Genomic_DNA"/>
</dbReference>
<protein>
    <recommendedName>
        <fullName evidence="4">DUF2974 domain-containing protein</fullName>
    </recommendedName>
</protein>
<reference evidence="2 3" key="1">
    <citation type="journal article" date="2017" name="BMC Genomics">
        <title>Comparative genomic and phylogenomic analyses of the Bifidobacteriaceae family.</title>
        <authorList>
            <person name="Lugli G.A."/>
            <person name="Milani C."/>
            <person name="Turroni F."/>
            <person name="Duranti S."/>
            <person name="Mancabelli L."/>
            <person name="Mangifesta M."/>
            <person name="Ferrario C."/>
            <person name="Modesto M."/>
            <person name="Mattarelli P."/>
            <person name="Jiri K."/>
            <person name="van Sinderen D."/>
            <person name="Ventura M."/>
        </authorList>
    </citation>
    <scope>NUCLEOTIDE SEQUENCE [LARGE SCALE GENOMIC DNA]</scope>
    <source>
        <strain evidence="2 3">DSM 24744</strain>
    </source>
</reference>
<dbReference type="InterPro" id="IPR024499">
    <property type="entry name" value="Mbeg1-like"/>
</dbReference>
<feature type="compositionally biased region" description="Basic and acidic residues" evidence="1">
    <location>
        <begin position="451"/>
        <end position="480"/>
    </location>
</feature>
<evidence type="ECO:0000313" key="3">
    <source>
        <dbReference type="Proteomes" id="UP000216454"/>
    </source>
</evidence>
<sequence length="493" mass="54360">MANIIDYVKTEMRRLPSGATVQGSADGSQTDSDAGSAHGAAFDAAGAAGSAHASRPFHDVDSLVLSQLAYVHMPDNVPRLPSTGAALPASAYVSIRDLLRAECYDAMFPTKGANSSLCALVEAMAASPRFRGMRVGNYISVEDDQPGHEKQFAAVSVLIDDHTEFVAFRGSEDSIAAWKENFNMAFTCPVPAQASAARYLEHVAASSSRRLIVGGHSKGGNLAVYAAMKAPENVRRRIEAIYSHDGPGFEQRVLESLDFERIKPLVHKTVPEDSIIGMIFQTQEDFTVVESTSHGIAEHFAMTWKVENGDFVRVPQLPQGTRYVNRTLNEWVARITPRERERVLGVLFDILRSTGCESFSDMAVHWRESLPAIGEAVKDMAPSDRRLVVTTFKVLFSTALRTARTQAEEDVAVPEFMQQMGQPRARVSTADRGAGRDVADRSGTGPLDAEDEKRRIKQELSELSKQYRDAKRLNKHEAQLRKQQIKSRKRQGR</sequence>
<evidence type="ECO:0000256" key="1">
    <source>
        <dbReference type="SAM" id="MobiDB-lite"/>
    </source>
</evidence>
<feature type="compositionally biased region" description="Basic residues" evidence="1">
    <location>
        <begin position="483"/>
        <end position="493"/>
    </location>
</feature>
<name>A0A261F335_9BIFI</name>
<feature type="compositionally biased region" description="Polar residues" evidence="1">
    <location>
        <begin position="19"/>
        <end position="30"/>
    </location>
</feature>
<feature type="region of interest" description="Disordered" evidence="1">
    <location>
        <begin position="419"/>
        <end position="493"/>
    </location>
</feature>